<evidence type="ECO:0000313" key="4">
    <source>
        <dbReference type="Proteomes" id="UP000601223"/>
    </source>
</evidence>
<comment type="similarity">
    <text evidence="1">Belongs to the short-chain dehydrogenases/reductases (SDR) family.</text>
</comment>
<dbReference type="PANTHER" id="PTHR24321">
    <property type="entry name" value="DEHYDROGENASES, SHORT CHAIN"/>
    <property type="match status" value="1"/>
</dbReference>
<protein>
    <submittedName>
        <fullName evidence="3">Glucose 1-dehydrogenase</fullName>
    </submittedName>
</protein>
<dbReference type="InterPro" id="IPR036291">
    <property type="entry name" value="NAD(P)-bd_dom_sf"/>
</dbReference>
<reference evidence="3 4" key="1">
    <citation type="submission" date="2021-01" db="EMBL/GenBank/DDBJ databases">
        <title>Whole genome shotgun sequence of Catellatospora bangladeshensis NBRC 107357.</title>
        <authorList>
            <person name="Komaki H."/>
            <person name="Tamura T."/>
        </authorList>
    </citation>
    <scope>NUCLEOTIDE SEQUENCE [LARGE SCALE GENOMIC DNA]</scope>
    <source>
        <strain evidence="3 4">NBRC 107357</strain>
    </source>
</reference>
<dbReference type="PANTHER" id="PTHR24321:SF8">
    <property type="entry name" value="ESTRADIOL 17-BETA-DEHYDROGENASE 8-RELATED"/>
    <property type="match status" value="1"/>
</dbReference>
<dbReference type="Gene3D" id="3.40.50.720">
    <property type="entry name" value="NAD(P)-binding Rossmann-like Domain"/>
    <property type="match status" value="1"/>
</dbReference>
<accession>A0A8J3JI73</accession>
<organism evidence="3 4">
    <name type="scientific">Catellatospora bangladeshensis</name>
    <dbReference type="NCBI Taxonomy" id="310355"/>
    <lineage>
        <taxon>Bacteria</taxon>
        <taxon>Bacillati</taxon>
        <taxon>Actinomycetota</taxon>
        <taxon>Actinomycetes</taxon>
        <taxon>Micromonosporales</taxon>
        <taxon>Micromonosporaceae</taxon>
        <taxon>Catellatospora</taxon>
    </lineage>
</organism>
<sequence length="227" mass="23324">MSGTVLVTGGTGGLGAAVTRRLLDEGRRVVVPWHSEDELTRVPSGDSGLVLVQADLTDPAAVGAVAAKAAADPDRPLRAVVNLVGGFAMGGRVHETPVEEFEAQLRLNLRPAYLVCQATLPHLAAAGGGSVVLVSSQAVRKPFRGAAGYLTAKTAVLGLAGALHAEYAKDGVRVNTILPGVIDTPANRASMPDADRSGWTAPEDIATTVAFLCSDASKAVRDSQLLV</sequence>
<dbReference type="GO" id="GO:0016491">
    <property type="term" value="F:oxidoreductase activity"/>
    <property type="evidence" value="ECO:0007669"/>
    <property type="project" value="UniProtKB-KW"/>
</dbReference>
<dbReference type="EMBL" id="BONF01000011">
    <property type="protein sequence ID" value="GIF81098.1"/>
    <property type="molecule type" value="Genomic_DNA"/>
</dbReference>
<evidence type="ECO:0000256" key="2">
    <source>
        <dbReference type="ARBA" id="ARBA00023002"/>
    </source>
</evidence>
<proteinExistence type="inferred from homology"/>
<keyword evidence="4" id="KW-1185">Reference proteome</keyword>
<keyword evidence="2" id="KW-0560">Oxidoreductase</keyword>
<dbReference type="Pfam" id="PF00106">
    <property type="entry name" value="adh_short"/>
    <property type="match status" value="1"/>
</dbReference>
<dbReference type="InterPro" id="IPR002347">
    <property type="entry name" value="SDR_fam"/>
</dbReference>
<evidence type="ECO:0000256" key="1">
    <source>
        <dbReference type="ARBA" id="ARBA00006484"/>
    </source>
</evidence>
<comment type="caution">
    <text evidence="3">The sequence shown here is derived from an EMBL/GenBank/DDBJ whole genome shotgun (WGS) entry which is preliminary data.</text>
</comment>
<dbReference type="Proteomes" id="UP000601223">
    <property type="component" value="Unassembled WGS sequence"/>
</dbReference>
<evidence type="ECO:0000313" key="3">
    <source>
        <dbReference type="EMBL" id="GIF81098.1"/>
    </source>
</evidence>
<dbReference type="AlphaFoldDB" id="A0A8J3JI73"/>
<dbReference type="SUPFAM" id="SSF51735">
    <property type="entry name" value="NAD(P)-binding Rossmann-fold domains"/>
    <property type="match status" value="1"/>
</dbReference>
<dbReference type="PRINTS" id="PR00081">
    <property type="entry name" value="GDHRDH"/>
</dbReference>
<gene>
    <name evidence="3" type="ORF">Cba03nite_24470</name>
</gene>
<dbReference type="RefSeq" id="WP_203745284.1">
    <property type="nucleotide sequence ID" value="NZ_BONF01000011.1"/>
</dbReference>
<name>A0A8J3JI73_9ACTN</name>